<dbReference type="Pfam" id="PF02469">
    <property type="entry name" value="Fasciclin"/>
    <property type="match status" value="2"/>
</dbReference>
<dbReference type="FunFam" id="2.30.180.10:FF:000032">
    <property type="entry name" value="Fasciclin domain-containing protein, putative"/>
    <property type="match status" value="1"/>
</dbReference>
<evidence type="ECO:0000313" key="3">
    <source>
        <dbReference type="EMBL" id="MBB5282397.1"/>
    </source>
</evidence>
<protein>
    <submittedName>
        <fullName evidence="3">Putative surface protein with fasciclin (FAS1) repeats</fullName>
    </submittedName>
</protein>
<keyword evidence="4" id="KW-1185">Reference proteome</keyword>
<dbReference type="Gene3D" id="2.30.180.10">
    <property type="entry name" value="FAS1 domain"/>
    <property type="match status" value="2"/>
</dbReference>
<evidence type="ECO:0000313" key="4">
    <source>
        <dbReference type="Proteomes" id="UP000557307"/>
    </source>
</evidence>
<dbReference type="AlphaFoldDB" id="A0A840TKR9"/>
<sequence>MKKVNLLSLQAAKVMMIIGLAGLVSACKDDDEEIIPTPNTITDIVLTNNDFTILRAAVQHAGLGDALRTGSLTVFAPTDQAFIASGFANAAAITALPAATVKSVLEYHVLASRVPSSGINDGSNQEVTTLQGSRAFVTKNASGVSINGARVVTADVNADNGVIHVIDHVIMPPSQNLLEIAQGNSDFSLLVAAATRAAAGNPVVLEALTSDAGAFTVFAPTNQAFIDAGFANEAAFNAVEPAALATIILYHVVPGRVFSTNLAAGDVATANGDSVAVNLTNGVNITGNGNGGTASSVTSANMLATNGVVHVIDRVLLP</sequence>
<dbReference type="SUPFAM" id="SSF82153">
    <property type="entry name" value="FAS1 domain"/>
    <property type="match status" value="2"/>
</dbReference>
<feature type="domain" description="FAS1" evidence="2">
    <location>
        <begin position="174"/>
        <end position="316"/>
    </location>
</feature>
<evidence type="ECO:0000259" key="2">
    <source>
        <dbReference type="PROSITE" id="PS50213"/>
    </source>
</evidence>
<dbReference type="SMART" id="SM00554">
    <property type="entry name" value="FAS1"/>
    <property type="match status" value="2"/>
</dbReference>
<dbReference type="InterPro" id="IPR036378">
    <property type="entry name" value="FAS1_dom_sf"/>
</dbReference>
<dbReference type="PROSITE" id="PS51257">
    <property type="entry name" value="PROKAR_LIPOPROTEIN"/>
    <property type="match status" value="1"/>
</dbReference>
<name>A0A840TKR9_9BACT</name>
<reference evidence="3 4" key="1">
    <citation type="submission" date="2020-08" db="EMBL/GenBank/DDBJ databases">
        <title>Genomic Encyclopedia of Type Strains, Phase IV (KMG-IV): sequencing the most valuable type-strain genomes for metagenomic binning, comparative biology and taxonomic classification.</title>
        <authorList>
            <person name="Goeker M."/>
        </authorList>
    </citation>
    <scope>NUCLEOTIDE SEQUENCE [LARGE SCALE GENOMIC DNA]</scope>
    <source>
        <strain evidence="3 4">DSM 105074</strain>
    </source>
</reference>
<dbReference type="PANTHER" id="PTHR10900:SF77">
    <property type="entry name" value="FI19380P1"/>
    <property type="match status" value="1"/>
</dbReference>
<dbReference type="InterPro" id="IPR000782">
    <property type="entry name" value="FAS1_domain"/>
</dbReference>
<dbReference type="InterPro" id="IPR050904">
    <property type="entry name" value="Adhesion/Biosynth-related"/>
</dbReference>
<evidence type="ECO:0000256" key="1">
    <source>
        <dbReference type="SAM" id="SignalP"/>
    </source>
</evidence>
<accession>A0A840TKR9</accession>
<dbReference type="RefSeq" id="WP_184170467.1">
    <property type="nucleotide sequence ID" value="NZ_JACHGF010000001.1"/>
</dbReference>
<comment type="caution">
    <text evidence="3">The sequence shown here is derived from an EMBL/GenBank/DDBJ whole genome shotgun (WGS) entry which is preliminary data.</text>
</comment>
<dbReference type="GO" id="GO:0005615">
    <property type="term" value="C:extracellular space"/>
    <property type="evidence" value="ECO:0007669"/>
    <property type="project" value="TreeGrafter"/>
</dbReference>
<feature type="domain" description="FAS1" evidence="2">
    <location>
        <begin position="38"/>
        <end position="170"/>
    </location>
</feature>
<dbReference type="Proteomes" id="UP000557307">
    <property type="component" value="Unassembled WGS sequence"/>
</dbReference>
<feature type="signal peptide" evidence="1">
    <location>
        <begin position="1"/>
        <end position="26"/>
    </location>
</feature>
<organism evidence="3 4">
    <name type="scientific">Rhabdobacter roseus</name>
    <dbReference type="NCBI Taxonomy" id="1655419"/>
    <lineage>
        <taxon>Bacteria</taxon>
        <taxon>Pseudomonadati</taxon>
        <taxon>Bacteroidota</taxon>
        <taxon>Cytophagia</taxon>
        <taxon>Cytophagales</taxon>
        <taxon>Cytophagaceae</taxon>
        <taxon>Rhabdobacter</taxon>
    </lineage>
</organism>
<proteinExistence type="predicted"/>
<feature type="chain" id="PRO_5032271868" evidence="1">
    <location>
        <begin position="27"/>
        <end position="318"/>
    </location>
</feature>
<dbReference type="PROSITE" id="PS50213">
    <property type="entry name" value="FAS1"/>
    <property type="match status" value="2"/>
</dbReference>
<dbReference type="PANTHER" id="PTHR10900">
    <property type="entry name" value="PERIOSTIN-RELATED"/>
    <property type="match status" value="1"/>
</dbReference>
<gene>
    <name evidence="3" type="ORF">HNQ92_000518</name>
</gene>
<keyword evidence="1" id="KW-0732">Signal</keyword>
<dbReference type="EMBL" id="JACHGF010000001">
    <property type="protein sequence ID" value="MBB5282397.1"/>
    <property type="molecule type" value="Genomic_DNA"/>
</dbReference>